<dbReference type="Gramene" id="OPUNC09G10910.1">
    <property type="protein sequence ID" value="OPUNC09G10910.1"/>
    <property type="gene ID" value="OPUNC09G10910"/>
</dbReference>
<reference evidence="6" key="1">
    <citation type="submission" date="2015-04" db="UniProtKB">
        <authorList>
            <consortium name="EnsemblPlants"/>
        </authorList>
    </citation>
    <scope>IDENTIFICATION</scope>
</reference>
<evidence type="ECO:0008006" key="8">
    <source>
        <dbReference type="Google" id="ProtNLM"/>
    </source>
</evidence>
<dbReference type="GO" id="GO:0009408">
    <property type="term" value="P:response to heat"/>
    <property type="evidence" value="ECO:0007669"/>
    <property type="project" value="TreeGrafter"/>
</dbReference>
<evidence type="ECO:0000313" key="7">
    <source>
        <dbReference type="Proteomes" id="UP000026962"/>
    </source>
</evidence>
<dbReference type="Pfam" id="PF00191">
    <property type="entry name" value="Annexin"/>
    <property type="match status" value="2"/>
</dbReference>
<protein>
    <recommendedName>
        <fullName evidence="8">Annexin</fullName>
    </recommendedName>
</protein>
<evidence type="ECO:0000256" key="3">
    <source>
        <dbReference type="ARBA" id="ARBA00022837"/>
    </source>
</evidence>
<dbReference type="GO" id="GO:0005886">
    <property type="term" value="C:plasma membrane"/>
    <property type="evidence" value="ECO:0007669"/>
    <property type="project" value="TreeGrafter"/>
</dbReference>
<dbReference type="InterPro" id="IPR037104">
    <property type="entry name" value="Annexin_sf"/>
</dbReference>
<keyword evidence="7" id="KW-1185">Reference proteome</keyword>
<evidence type="ECO:0000256" key="5">
    <source>
        <dbReference type="ARBA" id="ARBA00023302"/>
    </source>
</evidence>
<dbReference type="InterPro" id="IPR018502">
    <property type="entry name" value="Annexin_repeat"/>
</dbReference>
<evidence type="ECO:0000256" key="4">
    <source>
        <dbReference type="ARBA" id="ARBA00023216"/>
    </source>
</evidence>
<evidence type="ECO:0000256" key="1">
    <source>
        <dbReference type="ARBA" id="ARBA00022723"/>
    </source>
</evidence>
<keyword evidence="5" id="KW-0111">Calcium/phospholipid-binding</keyword>
<dbReference type="GO" id="GO:0005509">
    <property type="term" value="F:calcium ion binding"/>
    <property type="evidence" value="ECO:0007669"/>
    <property type="project" value="InterPro"/>
</dbReference>
<dbReference type="AlphaFoldDB" id="A0A0E0M1Y0"/>
<accession>A0A0E0M1Y0</accession>
<dbReference type="PANTHER" id="PTHR10502">
    <property type="entry name" value="ANNEXIN"/>
    <property type="match status" value="1"/>
</dbReference>
<dbReference type="Gene3D" id="1.10.220.10">
    <property type="entry name" value="Annexin"/>
    <property type="match status" value="3"/>
</dbReference>
<organism evidence="6">
    <name type="scientific">Oryza punctata</name>
    <name type="common">Red rice</name>
    <dbReference type="NCBI Taxonomy" id="4537"/>
    <lineage>
        <taxon>Eukaryota</taxon>
        <taxon>Viridiplantae</taxon>
        <taxon>Streptophyta</taxon>
        <taxon>Embryophyta</taxon>
        <taxon>Tracheophyta</taxon>
        <taxon>Spermatophyta</taxon>
        <taxon>Magnoliopsida</taxon>
        <taxon>Liliopsida</taxon>
        <taxon>Poales</taxon>
        <taxon>Poaceae</taxon>
        <taxon>BOP clade</taxon>
        <taxon>Oryzoideae</taxon>
        <taxon>Oryzeae</taxon>
        <taxon>Oryzinae</taxon>
        <taxon>Oryza</taxon>
    </lineage>
</organism>
<dbReference type="GO" id="GO:0009414">
    <property type="term" value="P:response to water deprivation"/>
    <property type="evidence" value="ECO:0007669"/>
    <property type="project" value="TreeGrafter"/>
</dbReference>
<dbReference type="InterPro" id="IPR009118">
    <property type="entry name" value="AnnexinD_plant"/>
</dbReference>
<keyword evidence="4" id="KW-0041">Annexin</keyword>
<dbReference type="eggNOG" id="KOG0819">
    <property type="taxonomic scope" value="Eukaryota"/>
</dbReference>
<keyword evidence="3" id="KW-0106">Calcium</keyword>
<dbReference type="GO" id="GO:0001786">
    <property type="term" value="F:phosphatidylserine binding"/>
    <property type="evidence" value="ECO:0007669"/>
    <property type="project" value="TreeGrafter"/>
</dbReference>
<dbReference type="PANTHER" id="PTHR10502:SF190">
    <property type="entry name" value="OS09G0453300 PROTEIN"/>
    <property type="match status" value="1"/>
</dbReference>
<dbReference type="GO" id="GO:0005737">
    <property type="term" value="C:cytoplasm"/>
    <property type="evidence" value="ECO:0007669"/>
    <property type="project" value="TreeGrafter"/>
</dbReference>
<evidence type="ECO:0000313" key="6">
    <source>
        <dbReference type="EnsemblPlants" id="OPUNC09G10910.1"/>
    </source>
</evidence>
<dbReference type="PRINTS" id="PR01814">
    <property type="entry name" value="ANNEXINPLANT"/>
</dbReference>
<dbReference type="Proteomes" id="UP000026962">
    <property type="component" value="Chromosome 9"/>
</dbReference>
<dbReference type="SUPFAM" id="SSF47874">
    <property type="entry name" value="Annexin"/>
    <property type="match status" value="1"/>
</dbReference>
<dbReference type="GO" id="GO:0005544">
    <property type="term" value="F:calcium-dependent phospholipid binding"/>
    <property type="evidence" value="ECO:0007669"/>
    <property type="project" value="UniProtKB-KW"/>
</dbReference>
<dbReference type="SMART" id="SM00335">
    <property type="entry name" value="ANX"/>
    <property type="match status" value="3"/>
</dbReference>
<dbReference type="PROSITE" id="PS51897">
    <property type="entry name" value="ANNEXIN_2"/>
    <property type="match status" value="2"/>
</dbReference>
<keyword evidence="2" id="KW-0677">Repeat</keyword>
<dbReference type="GO" id="GO:0009651">
    <property type="term" value="P:response to salt stress"/>
    <property type="evidence" value="ECO:0007669"/>
    <property type="project" value="TreeGrafter"/>
</dbReference>
<dbReference type="HOGENOM" id="CLU_025300_1_1_1"/>
<proteinExistence type="predicted"/>
<name>A0A0E0M1Y0_ORYPU</name>
<dbReference type="EnsemblPlants" id="OPUNC09G10910.1">
    <property type="protein sequence ID" value="OPUNC09G10910.1"/>
    <property type="gene ID" value="OPUNC09G10910"/>
</dbReference>
<reference evidence="6" key="2">
    <citation type="submission" date="2018-05" db="EMBL/GenBank/DDBJ databases">
        <title>OpunRS2 (Oryza punctata Reference Sequence Version 2).</title>
        <authorList>
            <person name="Zhang J."/>
            <person name="Kudrna D."/>
            <person name="Lee S."/>
            <person name="Talag J."/>
            <person name="Welchert J."/>
            <person name="Wing R.A."/>
        </authorList>
    </citation>
    <scope>NUCLEOTIDE SEQUENCE [LARGE SCALE GENOMIC DNA]</scope>
</reference>
<keyword evidence="1" id="KW-0479">Metal-binding</keyword>
<dbReference type="STRING" id="4537.A0A0E0M1Y0"/>
<sequence length="338" mass="38891">MAGQANSVLYIEHFSFELDMASRCLVTTGFEDECREIHDAWNQPRRLSLLLAHRRPSERQKIKVTYRAVFGEDLAGELHKILMANQDNELCELLYLWVLDPAERDAIMARDAVENGGATDYRVLVEIFTRRKQNQLFFTKQAYLARFKKNLEQDMVTEPSHPYQRLLVALATSHKSHHDELSRHIAKCDARRLYDAKNSGMGSVDEAVILEMFSKRSIPQLRLAFCSYKHIYGHDYTKALKKNGFGEFEQSLRVVVKCIYNPSMYFSKLLHRSLQCSATNKRLVTRAILGSDDVDMDKIKSVFKSSYGKDLEDFILESLPENDYRDFLLGAAKGSRAS</sequence>
<dbReference type="OMA" id="KEIHDSW"/>
<evidence type="ECO:0000256" key="2">
    <source>
        <dbReference type="ARBA" id="ARBA00022737"/>
    </source>
</evidence>
<dbReference type="GO" id="GO:0009409">
    <property type="term" value="P:response to cold"/>
    <property type="evidence" value="ECO:0007669"/>
    <property type="project" value="TreeGrafter"/>
</dbReference>